<protein>
    <submittedName>
        <fullName evidence="1">No significant blast hit</fullName>
    </submittedName>
</protein>
<name>A0A8A1LTP1_AJEC8</name>
<proteinExistence type="predicted"/>
<dbReference type="VEuPathDB" id="FungiDB:I7I53_11804"/>
<gene>
    <name evidence="1" type="ORF">I7I53_11804</name>
</gene>
<organism evidence="1 2">
    <name type="scientific">Ajellomyces capsulatus (strain H88)</name>
    <name type="common">Darling's disease fungus</name>
    <name type="synonym">Histoplasma capsulatum</name>
    <dbReference type="NCBI Taxonomy" id="544711"/>
    <lineage>
        <taxon>Eukaryota</taxon>
        <taxon>Fungi</taxon>
        <taxon>Dikarya</taxon>
        <taxon>Ascomycota</taxon>
        <taxon>Pezizomycotina</taxon>
        <taxon>Eurotiomycetes</taxon>
        <taxon>Eurotiomycetidae</taxon>
        <taxon>Onygenales</taxon>
        <taxon>Ajellomycetaceae</taxon>
        <taxon>Histoplasma</taxon>
    </lineage>
</organism>
<evidence type="ECO:0000313" key="2">
    <source>
        <dbReference type="Proteomes" id="UP000663419"/>
    </source>
</evidence>
<accession>A0A8A1LTP1</accession>
<dbReference type="Proteomes" id="UP000663419">
    <property type="component" value="Chromosome 6"/>
</dbReference>
<dbReference type="EMBL" id="CP069107">
    <property type="protein sequence ID" value="QSS57578.1"/>
    <property type="molecule type" value="Genomic_DNA"/>
</dbReference>
<reference evidence="1" key="1">
    <citation type="submission" date="2021-01" db="EMBL/GenBank/DDBJ databases">
        <title>Chromosome-level genome assembly of a human fungal pathogen reveals clustering of transcriptionally co-regulated genes.</title>
        <authorList>
            <person name="Voorhies M."/>
            <person name="Cohen S."/>
            <person name="Shea T.P."/>
            <person name="Petrus S."/>
            <person name="Munoz J.F."/>
            <person name="Poplawski S."/>
            <person name="Goldman W.E."/>
            <person name="Michael T."/>
            <person name="Cuomo C.A."/>
            <person name="Sil A."/>
            <person name="Beyhan S."/>
        </authorList>
    </citation>
    <scope>NUCLEOTIDE SEQUENCE</scope>
    <source>
        <strain evidence="1">H88</strain>
    </source>
</reference>
<sequence length="70" mass="7778">MMGDGGWDGFHILFLPMQKGQKANKKNHNLPQAPFPITFPLLPQINQLYQSTSKKAKSIDSCSSAASPRY</sequence>
<evidence type="ECO:0000313" key="1">
    <source>
        <dbReference type="EMBL" id="QSS57578.1"/>
    </source>
</evidence>
<dbReference type="AlphaFoldDB" id="A0A8A1LTP1"/>